<gene>
    <name evidence="1" type="ORF">GR156_07330</name>
</gene>
<protein>
    <submittedName>
        <fullName evidence="1">DUF721 domain-containing protein</fullName>
    </submittedName>
</protein>
<proteinExistence type="predicted"/>
<evidence type="ECO:0000313" key="2">
    <source>
        <dbReference type="Proteomes" id="UP000440304"/>
    </source>
</evidence>
<dbReference type="Proteomes" id="UP000440304">
    <property type="component" value="Unassembled WGS sequence"/>
</dbReference>
<organism evidence="1 2">
    <name type="scientific">Shinella zoogloeoides</name>
    <name type="common">Crabtreella saccharophila</name>
    <dbReference type="NCBI Taxonomy" id="352475"/>
    <lineage>
        <taxon>Bacteria</taxon>
        <taxon>Pseudomonadati</taxon>
        <taxon>Pseudomonadota</taxon>
        <taxon>Alphaproteobacteria</taxon>
        <taxon>Hyphomicrobiales</taxon>
        <taxon>Rhizobiaceae</taxon>
        <taxon>Shinella</taxon>
    </lineage>
</organism>
<sequence length="213" mass="23555">MRRAQNRCTLLLDLFYNWPSGPRSARCFADKTGLFSRKGWNVNAKTGRPQSRRGVVQISEVANDLIDPVLAKRAGINTMLLGSWDEIAGSEFAECTRPERIAWPRRASEMAGEGGGYQPGVLTIACEGARALFLSHQQGEIIQRINGFFGFPAINQVRIVQKPVTPQARHRARPRPLTGDAARHLDELVDGIEGEALKTALKRLGTAVLGRRR</sequence>
<evidence type="ECO:0000313" key="1">
    <source>
        <dbReference type="EMBL" id="MXO00107.1"/>
    </source>
</evidence>
<dbReference type="EMBL" id="WUML01000004">
    <property type="protein sequence ID" value="MXO00107.1"/>
    <property type="molecule type" value="Genomic_DNA"/>
</dbReference>
<dbReference type="AlphaFoldDB" id="A0A6N8TA50"/>
<reference evidence="1 2" key="1">
    <citation type="submission" date="2019-12" db="EMBL/GenBank/DDBJ databases">
        <title>Shinella granuli gen. nov., sp. nov., and proposal of the reclassification of Zoogloea ramigera ATCC 19623 as Shinella zoogloeoides sp. nov.</title>
        <authorList>
            <person name="Gao J."/>
        </authorList>
    </citation>
    <scope>NUCLEOTIDE SEQUENCE [LARGE SCALE GENOMIC DNA]</scope>
    <source>
        <strain evidence="1 2">DSM 287</strain>
    </source>
</reference>
<accession>A0A6N8TA50</accession>
<comment type="caution">
    <text evidence="1">The sequence shown here is derived from an EMBL/GenBank/DDBJ whole genome shotgun (WGS) entry which is preliminary data.</text>
</comment>
<dbReference type="OrthoDB" id="7160947at2"/>
<dbReference type="Pfam" id="PF05258">
    <property type="entry name" value="DciA"/>
    <property type="match status" value="1"/>
</dbReference>
<name>A0A6N8TA50_SHIZO</name>
<dbReference type="InterPro" id="IPR007922">
    <property type="entry name" value="DciA-like"/>
</dbReference>